<feature type="chain" id="PRO_5029574843" description="N-acetylmuramoyl-L-alanine amidase" evidence="5">
    <location>
        <begin position="25"/>
        <end position="271"/>
    </location>
</feature>
<evidence type="ECO:0000259" key="6">
    <source>
        <dbReference type="SMART" id="SM00644"/>
    </source>
</evidence>
<comment type="caution">
    <text evidence="7">The sequence shown here is derived from an EMBL/GenBank/DDBJ whole genome shotgun (WGS) entry which is preliminary data.</text>
</comment>
<dbReference type="Pfam" id="PF01510">
    <property type="entry name" value="Amidase_2"/>
    <property type="match status" value="1"/>
</dbReference>
<comment type="catalytic activity">
    <reaction evidence="1">
        <text>Hydrolyzes the link between N-acetylmuramoyl residues and L-amino acid residues in certain cell-wall glycopeptides.</text>
        <dbReference type="EC" id="3.5.1.28"/>
    </reaction>
</comment>
<dbReference type="InterPro" id="IPR051206">
    <property type="entry name" value="NAMLAA_amidase_2"/>
</dbReference>
<dbReference type="Gene3D" id="3.40.80.10">
    <property type="entry name" value="Peptidoglycan recognition protein-like"/>
    <property type="match status" value="1"/>
</dbReference>
<name>A0A7K1Y698_9SPHI</name>
<dbReference type="RefSeq" id="WP_160842815.1">
    <property type="nucleotide sequence ID" value="NZ_WVHT01000001.1"/>
</dbReference>
<keyword evidence="4" id="KW-0961">Cell wall biogenesis/degradation</keyword>
<dbReference type="GO" id="GO:0019867">
    <property type="term" value="C:outer membrane"/>
    <property type="evidence" value="ECO:0007669"/>
    <property type="project" value="TreeGrafter"/>
</dbReference>
<evidence type="ECO:0000313" key="7">
    <source>
        <dbReference type="EMBL" id="MXV49639.1"/>
    </source>
</evidence>
<organism evidence="7 8">
    <name type="scientific">Hufsiella arboris</name>
    <dbReference type="NCBI Taxonomy" id="2695275"/>
    <lineage>
        <taxon>Bacteria</taxon>
        <taxon>Pseudomonadati</taxon>
        <taxon>Bacteroidota</taxon>
        <taxon>Sphingobacteriia</taxon>
        <taxon>Sphingobacteriales</taxon>
        <taxon>Sphingobacteriaceae</taxon>
        <taxon>Hufsiella</taxon>
    </lineage>
</organism>
<accession>A0A7K1Y698</accession>
<evidence type="ECO:0000256" key="4">
    <source>
        <dbReference type="ARBA" id="ARBA00023316"/>
    </source>
</evidence>
<keyword evidence="3" id="KW-0378">Hydrolase</keyword>
<feature type="signal peptide" evidence="5">
    <location>
        <begin position="1"/>
        <end position="24"/>
    </location>
</feature>
<keyword evidence="5" id="KW-0732">Signal</keyword>
<dbReference type="EMBL" id="WVHT01000001">
    <property type="protein sequence ID" value="MXV49639.1"/>
    <property type="molecule type" value="Genomic_DNA"/>
</dbReference>
<dbReference type="PANTHER" id="PTHR30417">
    <property type="entry name" value="N-ACETYLMURAMOYL-L-ALANINE AMIDASE AMID"/>
    <property type="match status" value="1"/>
</dbReference>
<reference evidence="7 8" key="1">
    <citation type="submission" date="2019-11" db="EMBL/GenBank/DDBJ databases">
        <title>Pedobacter sp. HMF7647 Genome sequencing and assembly.</title>
        <authorList>
            <person name="Kang H."/>
            <person name="Kim H."/>
            <person name="Joh K."/>
        </authorList>
    </citation>
    <scope>NUCLEOTIDE SEQUENCE [LARGE SCALE GENOMIC DNA]</scope>
    <source>
        <strain evidence="7 8">HMF7647</strain>
    </source>
</reference>
<dbReference type="AlphaFoldDB" id="A0A7K1Y698"/>
<feature type="domain" description="N-acetylmuramoyl-L-alanine amidase" evidence="6">
    <location>
        <begin position="61"/>
        <end position="192"/>
    </location>
</feature>
<dbReference type="CDD" id="cd06583">
    <property type="entry name" value="PGRP"/>
    <property type="match status" value="1"/>
</dbReference>
<gene>
    <name evidence="7" type="ORF">GS399_01540</name>
</gene>
<evidence type="ECO:0000256" key="2">
    <source>
        <dbReference type="ARBA" id="ARBA00011901"/>
    </source>
</evidence>
<protein>
    <recommendedName>
        <fullName evidence="2">N-acetylmuramoyl-L-alanine amidase</fullName>
        <ecNumber evidence="2">3.5.1.28</ecNumber>
    </recommendedName>
</protein>
<evidence type="ECO:0000256" key="3">
    <source>
        <dbReference type="ARBA" id="ARBA00022801"/>
    </source>
</evidence>
<dbReference type="GO" id="GO:0009253">
    <property type="term" value="P:peptidoglycan catabolic process"/>
    <property type="evidence" value="ECO:0007669"/>
    <property type="project" value="InterPro"/>
</dbReference>
<dbReference type="PANTHER" id="PTHR30417:SF1">
    <property type="entry name" value="N-ACETYLMURAMOYL-L-ALANINE AMIDASE AMID"/>
    <property type="match status" value="1"/>
</dbReference>
<evidence type="ECO:0000313" key="8">
    <source>
        <dbReference type="Proteomes" id="UP000466586"/>
    </source>
</evidence>
<dbReference type="InterPro" id="IPR002502">
    <property type="entry name" value="Amidase_domain"/>
</dbReference>
<dbReference type="GO" id="GO:0009254">
    <property type="term" value="P:peptidoglycan turnover"/>
    <property type="evidence" value="ECO:0007669"/>
    <property type="project" value="TreeGrafter"/>
</dbReference>
<dbReference type="GO" id="GO:0071555">
    <property type="term" value="P:cell wall organization"/>
    <property type="evidence" value="ECO:0007669"/>
    <property type="project" value="UniProtKB-KW"/>
</dbReference>
<dbReference type="EC" id="3.5.1.28" evidence="2"/>
<evidence type="ECO:0000256" key="1">
    <source>
        <dbReference type="ARBA" id="ARBA00001561"/>
    </source>
</evidence>
<evidence type="ECO:0000256" key="5">
    <source>
        <dbReference type="SAM" id="SignalP"/>
    </source>
</evidence>
<dbReference type="Proteomes" id="UP000466586">
    <property type="component" value="Unassembled WGS sequence"/>
</dbReference>
<dbReference type="InterPro" id="IPR036505">
    <property type="entry name" value="Amidase/PGRP_sf"/>
</dbReference>
<sequence>MKKLKYVLSASGLLLAACSKSIYAPTNKIYKQQAKSFAQTVGQYPPATPGQDSLDLAKDFVGTINFNLRKPNFVIIHYTAQDSVAQTLKTFTLTRTQVSAHYVVAKDGKIYHMLNDYMRAWHAGVGKWANDADINSSSIGIEIDNNGTEPFTTPQIASLTKLLGNLKKNYNIPAANFIGHADIAPKRKPDPGVLFPWKDLARKGFGLWYDDILELPPVTFDYRKALHTIGYDVSDYNAAIVAFKKHFIQTDVRPHLTQLDMNVIYNLYQKY</sequence>
<dbReference type="SMART" id="SM00644">
    <property type="entry name" value="Ami_2"/>
    <property type="match status" value="1"/>
</dbReference>
<dbReference type="PROSITE" id="PS51257">
    <property type="entry name" value="PROKAR_LIPOPROTEIN"/>
    <property type="match status" value="1"/>
</dbReference>
<keyword evidence="8" id="KW-1185">Reference proteome</keyword>
<dbReference type="SUPFAM" id="SSF55846">
    <property type="entry name" value="N-acetylmuramoyl-L-alanine amidase-like"/>
    <property type="match status" value="1"/>
</dbReference>
<proteinExistence type="predicted"/>
<dbReference type="GO" id="GO:0008745">
    <property type="term" value="F:N-acetylmuramoyl-L-alanine amidase activity"/>
    <property type="evidence" value="ECO:0007669"/>
    <property type="project" value="UniProtKB-EC"/>
</dbReference>